<reference evidence="1 2" key="1">
    <citation type="journal article" date="2018" name="Syst. Appl. Microbiol.">
        <title>A new symbiotic nanoarchaeote (Candidatus Nanoclepta minutus) and its host (Zestosphaera tikiterensis gen. nov., sp. nov.) from a New Zealand hot spring.</title>
        <authorList>
            <person name="St John E."/>
            <person name="Liu Y."/>
            <person name="Podar M."/>
            <person name="Stott M.B."/>
            <person name="Meneghin J."/>
            <person name="Chen Z."/>
            <person name="Lagutin K."/>
            <person name="Mitchell K."/>
            <person name="Reysenbach A.L."/>
        </authorList>
    </citation>
    <scope>NUCLEOTIDE SEQUENCE [LARGE SCALE GENOMIC DNA]</scope>
    <source>
        <strain evidence="1">NZ3</strain>
    </source>
</reference>
<dbReference type="Gene3D" id="3.40.50.1000">
    <property type="entry name" value="HAD superfamily/HAD-like"/>
    <property type="match status" value="1"/>
</dbReference>
<dbReference type="EMBL" id="NBVN01000002">
    <property type="protein sequence ID" value="PUA33184.1"/>
    <property type="molecule type" value="Genomic_DNA"/>
</dbReference>
<name>A0A2R7Y6M0_9CREN</name>
<dbReference type="InterPro" id="IPR036412">
    <property type="entry name" value="HAD-like_sf"/>
</dbReference>
<dbReference type="Proteomes" id="UP000244093">
    <property type="component" value="Unassembled WGS sequence"/>
</dbReference>
<evidence type="ECO:0000313" key="2">
    <source>
        <dbReference type="Proteomes" id="UP000244093"/>
    </source>
</evidence>
<sequence length="97" mass="11026">MGVNQLRVEDLRIRILALDLDGVVWDTLDISALNPPFKKLDDYTIVDSQGVKVNLREGVRELVTFCKEMGFKVVTLSWNVREVAEEGSSLNDTLNRF</sequence>
<dbReference type="InterPro" id="IPR023214">
    <property type="entry name" value="HAD_sf"/>
</dbReference>
<protein>
    <submittedName>
        <fullName evidence="1">Magnesium-dependent phosphatase-1</fullName>
    </submittedName>
</protein>
<dbReference type="SUPFAM" id="SSF56784">
    <property type="entry name" value="HAD-like"/>
    <property type="match status" value="1"/>
</dbReference>
<dbReference type="NCBIfam" id="TIGR01685">
    <property type="entry name" value="MDP-1"/>
    <property type="match status" value="1"/>
</dbReference>
<proteinExistence type="predicted"/>
<dbReference type="AlphaFoldDB" id="A0A2R7Y6M0"/>
<organism evidence="1 2">
    <name type="scientific">Zestosphaera tikiterensis</name>
    <dbReference type="NCBI Taxonomy" id="1973259"/>
    <lineage>
        <taxon>Archaea</taxon>
        <taxon>Thermoproteota</taxon>
        <taxon>Thermoprotei</taxon>
        <taxon>Desulfurococcales</taxon>
        <taxon>Desulfurococcaceae</taxon>
        <taxon>Zestosphaera</taxon>
    </lineage>
</organism>
<accession>A0A2R7Y6M0</accession>
<gene>
    <name evidence="1" type="ORF">B7O98_01755</name>
</gene>
<dbReference type="GO" id="GO:0016791">
    <property type="term" value="F:phosphatase activity"/>
    <property type="evidence" value="ECO:0007669"/>
    <property type="project" value="InterPro"/>
</dbReference>
<evidence type="ECO:0000313" key="1">
    <source>
        <dbReference type="EMBL" id="PUA33184.1"/>
    </source>
</evidence>
<dbReference type="InterPro" id="IPR010036">
    <property type="entry name" value="MDP_1_eu_arc"/>
</dbReference>
<comment type="caution">
    <text evidence="1">The sequence shown here is derived from an EMBL/GenBank/DDBJ whole genome shotgun (WGS) entry which is preliminary data.</text>
</comment>